<protein>
    <submittedName>
        <fullName evidence="1">DinB superfamily protein</fullName>
    </submittedName>
</protein>
<keyword evidence="2" id="KW-1185">Reference proteome</keyword>
<evidence type="ECO:0000313" key="2">
    <source>
        <dbReference type="Proteomes" id="UP000186132"/>
    </source>
</evidence>
<gene>
    <name evidence="1" type="ORF">SAMN05443575_0066</name>
</gene>
<dbReference type="Proteomes" id="UP000186132">
    <property type="component" value="Unassembled WGS sequence"/>
</dbReference>
<evidence type="ECO:0000313" key="1">
    <source>
        <dbReference type="EMBL" id="SHF48485.1"/>
    </source>
</evidence>
<accession>A0A1M5C1D7</accession>
<dbReference type="OrthoDB" id="5022306at2"/>
<proteinExistence type="predicted"/>
<dbReference type="AlphaFoldDB" id="A0A1M5C1D7"/>
<dbReference type="EMBL" id="FQVU01000001">
    <property type="protein sequence ID" value="SHF48485.1"/>
    <property type="molecule type" value="Genomic_DNA"/>
</dbReference>
<name>A0A1M5C1D7_9ACTN</name>
<reference evidence="2" key="1">
    <citation type="submission" date="2016-11" db="EMBL/GenBank/DDBJ databases">
        <authorList>
            <person name="Varghese N."/>
            <person name="Submissions S."/>
        </authorList>
    </citation>
    <scope>NUCLEOTIDE SEQUENCE [LARGE SCALE GENOMIC DNA]</scope>
    <source>
        <strain evidence="2">DSM 45627</strain>
    </source>
</reference>
<dbReference type="RefSeq" id="WP_073384587.1">
    <property type="nucleotide sequence ID" value="NZ_FQVU01000001.1"/>
</dbReference>
<dbReference type="STRING" id="1206085.SAMN05443575_0066"/>
<organism evidence="1 2">
    <name type="scientific">Jatrophihabitans endophyticus</name>
    <dbReference type="NCBI Taxonomy" id="1206085"/>
    <lineage>
        <taxon>Bacteria</taxon>
        <taxon>Bacillati</taxon>
        <taxon>Actinomycetota</taxon>
        <taxon>Actinomycetes</taxon>
        <taxon>Jatrophihabitantales</taxon>
        <taxon>Jatrophihabitantaceae</taxon>
        <taxon>Jatrophihabitans</taxon>
    </lineage>
</organism>
<dbReference type="InterPro" id="IPR034660">
    <property type="entry name" value="DinB/YfiT-like"/>
</dbReference>
<sequence length="152" mass="16316">MPTTSEDVRTRCDHAWARVRHRLLGLTDDEWRRQPGDDPDLGLRRRLDVLAAMLRDPRNATLLGRAPGAVEPKPAADAGEAVAQLEAAYAEWRGHLVALDDAALRVPVGPAGGEYAGGSRLAFALHVLDELVGQGAAIGLLRDLYAAGVDPR</sequence>
<dbReference type="SUPFAM" id="SSF109854">
    <property type="entry name" value="DinB/YfiT-like putative metalloenzymes"/>
    <property type="match status" value="1"/>
</dbReference>